<dbReference type="PANTHER" id="PTHR19443">
    <property type="entry name" value="HEXOKINASE"/>
    <property type="match status" value="1"/>
</dbReference>
<dbReference type="GO" id="GO:0006006">
    <property type="term" value="P:glucose metabolic process"/>
    <property type="evidence" value="ECO:0007669"/>
    <property type="project" value="TreeGrafter"/>
</dbReference>
<dbReference type="UniPathway" id="UPA00109">
    <property type="reaction ID" value="UER00180"/>
</dbReference>
<dbReference type="GO" id="GO:0005739">
    <property type="term" value="C:mitochondrion"/>
    <property type="evidence" value="ECO:0007669"/>
    <property type="project" value="TreeGrafter"/>
</dbReference>
<comment type="pathway">
    <text evidence="2">Carbohydrate metabolism; hexose metabolism.</text>
</comment>
<keyword evidence="4 12" id="KW-0808">Transferase</keyword>
<evidence type="ECO:0000256" key="1">
    <source>
        <dbReference type="ARBA" id="ARBA00004888"/>
    </source>
</evidence>
<dbReference type="InterPro" id="IPR019807">
    <property type="entry name" value="Hexokinase_BS"/>
</dbReference>
<protein>
    <recommendedName>
        <fullName evidence="12">Phosphotransferase</fullName>
        <ecNumber evidence="12">2.7.1.-</ecNumber>
    </recommendedName>
</protein>
<dbReference type="InterPro" id="IPR022673">
    <property type="entry name" value="Hexokinase_C"/>
</dbReference>
<dbReference type="GO" id="GO:0008865">
    <property type="term" value="F:fructokinase activity"/>
    <property type="evidence" value="ECO:0007669"/>
    <property type="project" value="TreeGrafter"/>
</dbReference>
<evidence type="ECO:0000256" key="8">
    <source>
        <dbReference type="ARBA" id="ARBA00023152"/>
    </source>
</evidence>
<comment type="catalytic activity">
    <reaction evidence="10">
        <text>D-fructose + ATP = D-fructose 6-phosphate + ADP + H(+)</text>
        <dbReference type="Rhea" id="RHEA:16125"/>
        <dbReference type="ChEBI" id="CHEBI:15378"/>
        <dbReference type="ChEBI" id="CHEBI:30616"/>
        <dbReference type="ChEBI" id="CHEBI:37721"/>
        <dbReference type="ChEBI" id="CHEBI:61527"/>
        <dbReference type="ChEBI" id="CHEBI:456216"/>
        <dbReference type="EC" id="2.7.1.1"/>
    </reaction>
    <physiologicalReaction direction="left-to-right" evidence="10">
        <dbReference type="Rhea" id="RHEA:16126"/>
    </physiologicalReaction>
</comment>
<reference evidence="15" key="1">
    <citation type="submission" date="2014-11" db="EMBL/GenBank/DDBJ databases">
        <authorList>
            <person name="Geib S."/>
        </authorList>
    </citation>
    <scope>NUCLEOTIDE SEQUENCE</scope>
</reference>
<dbReference type="SUPFAM" id="SSF53067">
    <property type="entry name" value="Actin-like ATPase domain"/>
    <property type="match status" value="2"/>
</dbReference>
<dbReference type="FunFam" id="3.30.420.40:FF:000805">
    <property type="entry name" value="Hexokinase-2"/>
    <property type="match status" value="1"/>
</dbReference>
<dbReference type="AlphaFoldDB" id="A0A0A1WEY4"/>
<evidence type="ECO:0000256" key="4">
    <source>
        <dbReference type="ARBA" id="ARBA00022679"/>
    </source>
</evidence>
<dbReference type="GO" id="GO:0004340">
    <property type="term" value="F:glucokinase activity"/>
    <property type="evidence" value="ECO:0007669"/>
    <property type="project" value="TreeGrafter"/>
</dbReference>
<evidence type="ECO:0000259" key="14">
    <source>
        <dbReference type="Pfam" id="PF03727"/>
    </source>
</evidence>
<gene>
    <name evidence="15" type="primary">Hex-t2_1</name>
    <name evidence="15" type="ORF">g.15400</name>
</gene>
<evidence type="ECO:0000256" key="10">
    <source>
        <dbReference type="ARBA" id="ARBA00047905"/>
    </source>
</evidence>
<evidence type="ECO:0000256" key="5">
    <source>
        <dbReference type="ARBA" id="ARBA00022741"/>
    </source>
</evidence>
<feature type="domain" description="Hexokinase C-terminal" evidence="14">
    <location>
        <begin position="142"/>
        <end position="380"/>
    </location>
</feature>
<evidence type="ECO:0000256" key="7">
    <source>
        <dbReference type="ARBA" id="ARBA00022840"/>
    </source>
</evidence>
<organism evidence="15">
    <name type="scientific">Zeugodacus cucurbitae</name>
    <name type="common">Melon fruit fly</name>
    <name type="synonym">Bactrocera cucurbitae</name>
    <dbReference type="NCBI Taxonomy" id="28588"/>
    <lineage>
        <taxon>Eukaryota</taxon>
        <taxon>Metazoa</taxon>
        <taxon>Ecdysozoa</taxon>
        <taxon>Arthropoda</taxon>
        <taxon>Hexapoda</taxon>
        <taxon>Insecta</taxon>
        <taxon>Pterygota</taxon>
        <taxon>Neoptera</taxon>
        <taxon>Endopterygota</taxon>
        <taxon>Diptera</taxon>
        <taxon>Brachycera</taxon>
        <taxon>Muscomorpha</taxon>
        <taxon>Tephritoidea</taxon>
        <taxon>Tephritidae</taxon>
        <taxon>Zeugodacus</taxon>
        <taxon>Zeugodacus</taxon>
    </lineage>
</organism>
<accession>A0A0A1WEY4</accession>
<dbReference type="InterPro" id="IPR022672">
    <property type="entry name" value="Hexokinase_N"/>
</dbReference>
<dbReference type="GO" id="GO:0005536">
    <property type="term" value="F:D-glucose binding"/>
    <property type="evidence" value="ECO:0007669"/>
    <property type="project" value="InterPro"/>
</dbReference>
<dbReference type="Pfam" id="PF00349">
    <property type="entry name" value="Hexokinase_1"/>
    <property type="match status" value="1"/>
</dbReference>
<dbReference type="EC" id="2.7.1.-" evidence="12"/>
<comment type="catalytic activity">
    <reaction evidence="9">
        <text>a D-hexose + ATP = a D-hexose 6-phosphate + ADP + H(+)</text>
        <dbReference type="Rhea" id="RHEA:22740"/>
        <dbReference type="ChEBI" id="CHEBI:4194"/>
        <dbReference type="ChEBI" id="CHEBI:15378"/>
        <dbReference type="ChEBI" id="CHEBI:30616"/>
        <dbReference type="ChEBI" id="CHEBI:229467"/>
        <dbReference type="ChEBI" id="CHEBI:456216"/>
        <dbReference type="EC" id="2.7.1.1"/>
    </reaction>
    <physiologicalReaction direction="left-to-right" evidence="9">
        <dbReference type="Rhea" id="RHEA:22741"/>
    </physiologicalReaction>
</comment>
<dbReference type="Gene3D" id="3.30.420.40">
    <property type="match status" value="1"/>
</dbReference>
<evidence type="ECO:0000256" key="12">
    <source>
        <dbReference type="RuleBase" id="RU362007"/>
    </source>
</evidence>
<proteinExistence type="inferred from homology"/>
<keyword evidence="8 12" id="KW-0324">Glycolysis</keyword>
<keyword evidence="6 12" id="KW-0418">Kinase</keyword>
<dbReference type="FunFam" id="3.40.367.20:FF:000020">
    <property type="entry name" value="Hexokinase-1"/>
    <property type="match status" value="1"/>
</dbReference>
<dbReference type="PROSITE" id="PS00378">
    <property type="entry name" value="HEXOKINASE_1"/>
    <property type="match status" value="1"/>
</dbReference>
<dbReference type="InterPro" id="IPR001312">
    <property type="entry name" value="Hexokinase"/>
</dbReference>
<dbReference type="EMBL" id="GBXI01016840">
    <property type="protein sequence ID" value="JAC97451.1"/>
    <property type="molecule type" value="Transcribed_RNA"/>
</dbReference>
<dbReference type="Pfam" id="PF03727">
    <property type="entry name" value="Hexokinase_2"/>
    <property type="match status" value="1"/>
</dbReference>
<keyword evidence="7 12" id="KW-0067">ATP-binding</keyword>
<evidence type="ECO:0000313" key="15">
    <source>
        <dbReference type="EMBL" id="JAC97451.1"/>
    </source>
</evidence>
<keyword evidence="5 12" id="KW-0547">Nucleotide-binding</keyword>
<dbReference type="GO" id="GO:0005829">
    <property type="term" value="C:cytosol"/>
    <property type="evidence" value="ECO:0007669"/>
    <property type="project" value="TreeGrafter"/>
</dbReference>
<dbReference type="UniPathway" id="UPA00242"/>
<reference evidence="15" key="2">
    <citation type="journal article" date="2015" name="Gigascience">
        <title>Reconstructing a comprehensive transcriptome assembly of a white-pupal translocated strain of the pest fruit fly Bactrocera cucurbitae.</title>
        <authorList>
            <person name="Sim S.B."/>
            <person name="Calla B."/>
            <person name="Hall B."/>
            <person name="DeRego T."/>
            <person name="Geib S.M."/>
        </authorList>
    </citation>
    <scope>NUCLEOTIDE SEQUENCE</scope>
</reference>
<evidence type="ECO:0000259" key="13">
    <source>
        <dbReference type="Pfam" id="PF00349"/>
    </source>
</evidence>
<dbReference type="Gene3D" id="3.40.367.20">
    <property type="match status" value="1"/>
</dbReference>
<feature type="domain" description="Hexokinase N-terminal" evidence="13">
    <location>
        <begin position="1"/>
        <end position="135"/>
    </location>
</feature>
<dbReference type="GO" id="GO:0005524">
    <property type="term" value="F:ATP binding"/>
    <property type="evidence" value="ECO:0007669"/>
    <property type="project" value="UniProtKB-UniRule"/>
</dbReference>
<dbReference type="InterPro" id="IPR043129">
    <property type="entry name" value="ATPase_NBD"/>
</dbReference>
<evidence type="ECO:0000256" key="3">
    <source>
        <dbReference type="ARBA" id="ARBA00009225"/>
    </source>
</evidence>
<dbReference type="PROSITE" id="PS51748">
    <property type="entry name" value="HEXOKINASE_2"/>
    <property type="match status" value="1"/>
</dbReference>
<evidence type="ECO:0000256" key="2">
    <source>
        <dbReference type="ARBA" id="ARBA00005028"/>
    </source>
</evidence>
<evidence type="ECO:0000256" key="9">
    <source>
        <dbReference type="ARBA" id="ARBA00044613"/>
    </source>
</evidence>
<dbReference type="PANTHER" id="PTHR19443:SF54">
    <property type="entry name" value="PHOSPHOTRANSFERASE"/>
    <property type="match status" value="1"/>
</dbReference>
<comment type="catalytic activity">
    <reaction evidence="11">
        <text>D-glucose + ATP = D-glucose 6-phosphate + ADP + H(+)</text>
        <dbReference type="Rhea" id="RHEA:17825"/>
        <dbReference type="ChEBI" id="CHEBI:4167"/>
        <dbReference type="ChEBI" id="CHEBI:15378"/>
        <dbReference type="ChEBI" id="CHEBI:30616"/>
        <dbReference type="ChEBI" id="CHEBI:61548"/>
        <dbReference type="ChEBI" id="CHEBI:456216"/>
        <dbReference type="EC" id="2.7.1.1"/>
    </reaction>
    <physiologicalReaction direction="left-to-right" evidence="11">
        <dbReference type="Rhea" id="RHEA:17826"/>
    </physiologicalReaction>
</comment>
<dbReference type="GO" id="GO:0001678">
    <property type="term" value="P:intracellular glucose homeostasis"/>
    <property type="evidence" value="ECO:0007669"/>
    <property type="project" value="InterPro"/>
</dbReference>
<evidence type="ECO:0000256" key="11">
    <source>
        <dbReference type="ARBA" id="ARBA00048160"/>
    </source>
</evidence>
<comment type="pathway">
    <text evidence="1">Carbohydrate degradation; glycolysis; D-glyceraldehyde 3-phosphate and glycerone phosphate from D-glucose: step 1/4.</text>
</comment>
<sequence>MDLGGTNLRVLLVELCQGKVCNELVKHYPLPNDLRIGCGTRLFDYLAQCVKDFISDNELRTDFIYPLGFTFSFPMHQHSLNSAVLVTWTKSFNCPSIVGEDVVEKLRESLASCGCHNVEVIAILNDTTGTLMHGALLNHQTRIGIVVGTGTNGCYMEYADRVKHWEEKRHEGENYVVIDVEWGAFGDNGVLDFIRTDYDRAVDEGSLLRNSFTFEKYIGGKYLGELCRVILKGLYDAGLFMVHLPQENFPKPWTFNTNIISLIEEDTIHNCFERTHNVLKEHFVSSADYTTDDCYVIRYVCGVISLRAAQLLSINTSMLLNRMNDERDITIAIDGSVYKLHPRIRHWLDDYTKLWTPDKNINYMLAEDGSGKGAALVAAIADKLRKRY</sequence>
<name>A0A0A1WEY4_ZEUCU</name>
<comment type="similarity">
    <text evidence="3 12">Belongs to the hexokinase family.</text>
</comment>
<dbReference type="GO" id="GO:0006096">
    <property type="term" value="P:glycolytic process"/>
    <property type="evidence" value="ECO:0007669"/>
    <property type="project" value="UniProtKB-UniPathway"/>
</dbReference>
<evidence type="ECO:0000256" key="6">
    <source>
        <dbReference type="ARBA" id="ARBA00022777"/>
    </source>
</evidence>
<dbReference type="PRINTS" id="PR00475">
    <property type="entry name" value="HEXOKINASE"/>
</dbReference>